<dbReference type="InterPro" id="IPR001138">
    <property type="entry name" value="Zn2Cys6_DnaBD"/>
</dbReference>
<dbReference type="AlphaFoldDB" id="A0A9P4NTW0"/>
<dbReference type="InterPro" id="IPR036864">
    <property type="entry name" value="Zn2-C6_fun-type_DNA-bd_sf"/>
</dbReference>
<dbReference type="PROSITE" id="PS50048">
    <property type="entry name" value="ZN2_CY6_FUNGAL_2"/>
    <property type="match status" value="1"/>
</dbReference>
<dbReference type="GO" id="GO:0000981">
    <property type="term" value="F:DNA-binding transcription factor activity, RNA polymerase II-specific"/>
    <property type="evidence" value="ECO:0007669"/>
    <property type="project" value="InterPro"/>
</dbReference>
<comment type="caution">
    <text evidence="4">The sequence shown here is derived from an EMBL/GenBank/DDBJ whole genome shotgun (WGS) entry which is preliminary data.</text>
</comment>
<dbReference type="EMBL" id="MU007030">
    <property type="protein sequence ID" value="KAF2431626.1"/>
    <property type="molecule type" value="Genomic_DNA"/>
</dbReference>
<dbReference type="OrthoDB" id="2574141at2759"/>
<evidence type="ECO:0000256" key="2">
    <source>
        <dbReference type="SAM" id="MobiDB-lite"/>
    </source>
</evidence>
<dbReference type="CDD" id="cd00067">
    <property type="entry name" value="GAL4"/>
    <property type="match status" value="1"/>
</dbReference>
<feature type="domain" description="Zn(2)-C6 fungal-type" evidence="3">
    <location>
        <begin position="37"/>
        <end position="70"/>
    </location>
</feature>
<dbReference type="Proteomes" id="UP000800235">
    <property type="component" value="Unassembled WGS sequence"/>
</dbReference>
<evidence type="ECO:0000256" key="1">
    <source>
        <dbReference type="ARBA" id="ARBA00023242"/>
    </source>
</evidence>
<keyword evidence="5" id="KW-1185">Reference proteome</keyword>
<dbReference type="GO" id="GO:0008270">
    <property type="term" value="F:zinc ion binding"/>
    <property type="evidence" value="ECO:0007669"/>
    <property type="project" value="InterPro"/>
</dbReference>
<evidence type="ECO:0000259" key="3">
    <source>
        <dbReference type="PROSITE" id="PS50048"/>
    </source>
</evidence>
<reference evidence="4" key="1">
    <citation type="journal article" date="2020" name="Stud. Mycol.">
        <title>101 Dothideomycetes genomes: a test case for predicting lifestyles and emergence of pathogens.</title>
        <authorList>
            <person name="Haridas S."/>
            <person name="Albert R."/>
            <person name="Binder M."/>
            <person name="Bloem J."/>
            <person name="Labutti K."/>
            <person name="Salamov A."/>
            <person name="Andreopoulos B."/>
            <person name="Baker S."/>
            <person name="Barry K."/>
            <person name="Bills G."/>
            <person name="Bluhm B."/>
            <person name="Cannon C."/>
            <person name="Castanera R."/>
            <person name="Culley D."/>
            <person name="Daum C."/>
            <person name="Ezra D."/>
            <person name="Gonzalez J."/>
            <person name="Henrissat B."/>
            <person name="Kuo A."/>
            <person name="Liang C."/>
            <person name="Lipzen A."/>
            <person name="Lutzoni F."/>
            <person name="Magnuson J."/>
            <person name="Mondo S."/>
            <person name="Nolan M."/>
            <person name="Ohm R."/>
            <person name="Pangilinan J."/>
            <person name="Park H.-J."/>
            <person name="Ramirez L."/>
            <person name="Alfaro M."/>
            <person name="Sun H."/>
            <person name="Tritt A."/>
            <person name="Yoshinaga Y."/>
            <person name="Zwiers L.-H."/>
            <person name="Turgeon B."/>
            <person name="Goodwin S."/>
            <person name="Spatafora J."/>
            <person name="Crous P."/>
            <person name="Grigoriev I."/>
        </authorList>
    </citation>
    <scope>NUCLEOTIDE SEQUENCE</scope>
    <source>
        <strain evidence="4">CBS 130266</strain>
    </source>
</reference>
<protein>
    <recommendedName>
        <fullName evidence="3">Zn(2)-C6 fungal-type domain-containing protein</fullName>
    </recommendedName>
</protein>
<dbReference type="Gene3D" id="4.10.240.10">
    <property type="entry name" value="Zn(2)-C6 fungal-type DNA-binding domain"/>
    <property type="match status" value="1"/>
</dbReference>
<feature type="compositionally biased region" description="Polar residues" evidence="2">
    <location>
        <begin position="14"/>
        <end position="29"/>
    </location>
</feature>
<dbReference type="PROSITE" id="PS00463">
    <property type="entry name" value="ZN2_CY6_FUNGAL_1"/>
    <property type="match status" value="1"/>
</dbReference>
<sequence>MHRLPVAIPGQRLAETSTGSAYSSSTVPKNSLKPRSACSRCHAHKLKCPERSTEDESCARCLKAGAPCVFGLSVRGLPQSIVTETGLKTAKDMDMDVISRRRTKRSRQGDAITDPTIRPQPELATFNDTEFLNEPFDAGFDLASHFDPSHIVATNDLADESRVRSLDAEPVHAQYITPSTLHLPTAPFTDLTMDYFGPSGDDLELSLNQQSQNSLQSALGGTSPWETVPQQIASDFAPDHSQIKEGSPSAQQLTRTTEELTKLLLDLHQHAAALAQVITTYGSHPGQGSHEKGHQGNSEKFAVDDTFRLTQTMVNIVEELFTAQPEANNGGPSSRSSVLFASVPLLQGPNVPGHHPGPVATTGQGTERPVRQIVGEPTFHLVISCWLRLGAIYKTIFGHIKNCIETRTTPTTRDGRPVTLPNVRIGNFQMPFATTVTLQMFASLGMGSKLLHCMLSLVNEIEACQRWDRECSPSRIDRDGQPSQQSDVVEVICKDVRYRANVLYQELHATRNILIRSGIV</sequence>
<proteinExistence type="predicted"/>
<organism evidence="4 5">
    <name type="scientific">Tothia fuscella</name>
    <dbReference type="NCBI Taxonomy" id="1048955"/>
    <lineage>
        <taxon>Eukaryota</taxon>
        <taxon>Fungi</taxon>
        <taxon>Dikarya</taxon>
        <taxon>Ascomycota</taxon>
        <taxon>Pezizomycotina</taxon>
        <taxon>Dothideomycetes</taxon>
        <taxon>Pleosporomycetidae</taxon>
        <taxon>Venturiales</taxon>
        <taxon>Cylindrosympodiaceae</taxon>
        <taxon>Tothia</taxon>
    </lineage>
</organism>
<feature type="region of interest" description="Disordered" evidence="2">
    <location>
        <begin position="1"/>
        <end position="35"/>
    </location>
</feature>
<dbReference type="SUPFAM" id="SSF57701">
    <property type="entry name" value="Zn2/Cys6 DNA-binding domain"/>
    <property type="match status" value="1"/>
</dbReference>
<evidence type="ECO:0000313" key="5">
    <source>
        <dbReference type="Proteomes" id="UP000800235"/>
    </source>
</evidence>
<dbReference type="Pfam" id="PF00172">
    <property type="entry name" value="Zn_clus"/>
    <property type="match status" value="1"/>
</dbReference>
<gene>
    <name evidence="4" type="ORF">EJ08DRAFT_696107</name>
</gene>
<keyword evidence="1" id="KW-0539">Nucleus</keyword>
<dbReference type="SMART" id="SM00066">
    <property type="entry name" value="GAL4"/>
    <property type="match status" value="1"/>
</dbReference>
<accession>A0A9P4NTW0</accession>
<evidence type="ECO:0000313" key="4">
    <source>
        <dbReference type="EMBL" id="KAF2431626.1"/>
    </source>
</evidence>
<name>A0A9P4NTW0_9PEZI</name>